<dbReference type="InterPro" id="IPR038740">
    <property type="entry name" value="BioF2-like_GNAT_dom"/>
</dbReference>
<dbReference type="EMBL" id="PVWJ01000082">
    <property type="protein sequence ID" value="PSB01889.1"/>
    <property type="molecule type" value="Genomic_DNA"/>
</dbReference>
<dbReference type="Pfam" id="PF13480">
    <property type="entry name" value="Acetyltransf_6"/>
    <property type="match status" value="1"/>
</dbReference>
<reference evidence="2 3" key="2">
    <citation type="submission" date="2018-03" db="EMBL/GenBank/DDBJ databases">
        <title>The ancient ancestry and fast evolution of plastids.</title>
        <authorList>
            <person name="Moore K.R."/>
            <person name="Magnabosco C."/>
            <person name="Momper L."/>
            <person name="Gold D.A."/>
            <person name="Bosak T."/>
            <person name="Fournier G.P."/>
        </authorList>
    </citation>
    <scope>NUCLEOTIDE SEQUENCE [LARGE SCALE GENOMIC DNA]</scope>
    <source>
        <strain evidence="2 3">CCAP 1448/3</strain>
    </source>
</reference>
<dbReference type="AlphaFoldDB" id="A0A2T1C0U7"/>
<organism evidence="2 3">
    <name type="scientific">Merismopedia glauca CCAP 1448/3</name>
    <dbReference type="NCBI Taxonomy" id="1296344"/>
    <lineage>
        <taxon>Bacteria</taxon>
        <taxon>Bacillati</taxon>
        <taxon>Cyanobacteriota</taxon>
        <taxon>Cyanophyceae</taxon>
        <taxon>Synechococcales</taxon>
        <taxon>Merismopediaceae</taxon>
        <taxon>Merismopedia</taxon>
    </lineage>
</organism>
<dbReference type="InterPro" id="IPR016181">
    <property type="entry name" value="Acyl_CoA_acyltransferase"/>
</dbReference>
<keyword evidence="3" id="KW-1185">Reference proteome</keyword>
<protein>
    <submittedName>
        <fullName evidence="2">FemAB family protein</fullName>
    </submittedName>
</protein>
<dbReference type="SUPFAM" id="SSF55729">
    <property type="entry name" value="Acyl-CoA N-acyltransferases (Nat)"/>
    <property type="match status" value="1"/>
</dbReference>
<reference evidence="2 3" key="1">
    <citation type="submission" date="2018-02" db="EMBL/GenBank/DDBJ databases">
        <authorList>
            <person name="Cohen D.B."/>
            <person name="Kent A.D."/>
        </authorList>
    </citation>
    <scope>NUCLEOTIDE SEQUENCE [LARGE SCALE GENOMIC DNA]</scope>
    <source>
        <strain evidence="2 3">CCAP 1448/3</strain>
    </source>
</reference>
<evidence type="ECO:0000313" key="2">
    <source>
        <dbReference type="EMBL" id="PSB01889.1"/>
    </source>
</evidence>
<feature type="domain" description="BioF2-like acetyltransferase" evidence="1">
    <location>
        <begin position="189"/>
        <end position="293"/>
    </location>
</feature>
<comment type="caution">
    <text evidence="2">The sequence shown here is derived from an EMBL/GenBank/DDBJ whole genome shotgun (WGS) entry which is preliminary data.</text>
</comment>
<dbReference type="Proteomes" id="UP000238762">
    <property type="component" value="Unassembled WGS sequence"/>
</dbReference>
<gene>
    <name evidence="2" type="ORF">C7B64_15855</name>
</gene>
<sequence length="356" mass="40884">MNSQIIDPKNSLWQETLNNLRHDIYHLPEYVAIEAVRNDSIAEAFLLVDKDRIFFLPYLVRSCQNIALLDPTKPPIFDIISPYGYPSLLLSETAISTSGFADAALQEFKETLKRKSICSAFIRLHPILSQGFEKVFAPETLTFNGETISVDLTLSIGEIWAHTRKGHQSTINKCKRTGFTGKMVPLGTHIDQFMEVYQQTMQRVSAKEFYYFDRHYFEALAKLNDRIHLCLVELSGQLASACILFECDRIVQAHLGATKDEFLPQSPFNLLLDYVRYWAKERGNTFLHLGGGVGSNKDGVYHFKSGFSRQKHNFWTLRMIIDEEKYNYLVDCHSQTLNVSPEQLQESNFFPAYRAL</sequence>
<name>A0A2T1C0U7_9CYAN</name>
<evidence type="ECO:0000313" key="3">
    <source>
        <dbReference type="Proteomes" id="UP000238762"/>
    </source>
</evidence>
<dbReference type="RefSeq" id="WP_106289633.1">
    <property type="nucleotide sequence ID" value="NZ_CAWNTC010000110.1"/>
</dbReference>
<accession>A0A2T1C0U7</accession>
<dbReference type="OrthoDB" id="9785911at2"/>
<evidence type="ECO:0000259" key="1">
    <source>
        <dbReference type="Pfam" id="PF13480"/>
    </source>
</evidence>
<proteinExistence type="predicted"/>
<dbReference type="Gene3D" id="3.40.630.30">
    <property type="match status" value="1"/>
</dbReference>